<protein>
    <submittedName>
        <fullName evidence="1">Uncharacterized protein</fullName>
    </submittedName>
</protein>
<organism evidence="1 2">
    <name type="scientific">Hymenobacter actinosclerus</name>
    <dbReference type="NCBI Taxonomy" id="82805"/>
    <lineage>
        <taxon>Bacteria</taxon>
        <taxon>Pseudomonadati</taxon>
        <taxon>Bacteroidota</taxon>
        <taxon>Cytophagia</taxon>
        <taxon>Cytophagales</taxon>
        <taxon>Hymenobacteraceae</taxon>
        <taxon>Hymenobacter</taxon>
    </lineage>
</organism>
<sequence>MFEMKQNAETVTKESLRNCRFATEDVLPAVADRQIRRYSAERATTLGNGYHGKVDIYFQTADGTTKRVQTTVWATDADFLTLKAGASLPLRSVLGFDFY</sequence>
<dbReference type="AlphaFoldDB" id="A0A1I0ELM7"/>
<dbReference type="OrthoDB" id="982075at2"/>
<keyword evidence="2" id="KW-1185">Reference proteome</keyword>
<gene>
    <name evidence="1" type="ORF">SAMN04487998_1882</name>
</gene>
<reference evidence="2" key="1">
    <citation type="submission" date="2016-10" db="EMBL/GenBank/DDBJ databases">
        <authorList>
            <person name="Varghese N."/>
            <person name="Submissions S."/>
        </authorList>
    </citation>
    <scope>NUCLEOTIDE SEQUENCE [LARGE SCALE GENOMIC DNA]</scope>
    <source>
        <strain evidence="2">DSM 15310</strain>
    </source>
</reference>
<evidence type="ECO:0000313" key="2">
    <source>
        <dbReference type="Proteomes" id="UP000198697"/>
    </source>
</evidence>
<accession>A0A1I0ELM7</accession>
<name>A0A1I0ELM7_9BACT</name>
<proteinExistence type="predicted"/>
<evidence type="ECO:0000313" key="1">
    <source>
        <dbReference type="EMBL" id="SET45641.1"/>
    </source>
</evidence>
<dbReference type="EMBL" id="FOHS01000002">
    <property type="protein sequence ID" value="SET45641.1"/>
    <property type="molecule type" value="Genomic_DNA"/>
</dbReference>
<dbReference type="Proteomes" id="UP000198697">
    <property type="component" value="Unassembled WGS sequence"/>
</dbReference>
<dbReference type="STRING" id="82805.SAMN04487998_1882"/>